<dbReference type="InterPro" id="IPR001952">
    <property type="entry name" value="Alkaline_phosphatase"/>
</dbReference>
<dbReference type="AlphaFoldDB" id="A0A4Y1WYK6"/>
<dbReference type="GeneID" id="78343358"/>
<feature type="active site" description="Phosphoserine intermediate" evidence="7">
    <location>
        <position position="100"/>
    </location>
</feature>
<dbReference type="CDD" id="cd16012">
    <property type="entry name" value="ALP"/>
    <property type="match status" value="1"/>
</dbReference>
<evidence type="ECO:0000256" key="1">
    <source>
        <dbReference type="ARBA" id="ARBA00005984"/>
    </source>
</evidence>
<evidence type="ECO:0000256" key="2">
    <source>
        <dbReference type="ARBA" id="ARBA00022553"/>
    </source>
</evidence>
<dbReference type="InterPro" id="IPR018299">
    <property type="entry name" value="Alkaline_phosphatase_AS"/>
</dbReference>
<evidence type="ECO:0000256" key="4">
    <source>
        <dbReference type="ARBA" id="ARBA00022801"/>
    </source>
</evidence>
<comment type="similarity">
    <text evidence="1 9">Belongs to the alkaline phosphatase family.</text>
</comment>
<evidence type="ECO:0000256" key="5">
    <source>
        <dbReference type="ARBA" id="ARBA00022833"/>
    </source>
</evidence>
<name>A0A4Y1WYK6_9BACT</name>
<evidence type="ECO:0000256" key="8">
    <source>
        <dbReference type="PIRSR" id="PIRSR601952-2"/>
    </source>
</evidence>
<dbReference type="PANTHER" id="PTHR11596:SF5">
    <property type="entry name" value="ALKALINE PHOSPHATASE"/>
    <property type="match status" value="1"/>
</dbReference>
<evidence type="ECO:0000256" key="7">
    <source>
        <dbReference type="PIRSR" id="PIRSR601952-1"/>
    </source>
</evidence>
<feature type="binding site" evidence="8">
    <location>
        <position position="153"/>
    </location>
    <ligand>
        <name>Mg(2+)</name>
        <dbReference type="ChEBI" id="CHEBI:18420"/>
    </ligand>
</feature>
<evidence type="ECO:0000256" key="9">
    <source>
        <dbReference type="RuleBase" id="RU003946"/>
    </source>
</evidence>
<organism evidence="10 11">
    <name type="scientific">Alistipes communis</name>
    <dbReference type="NCBI Taxonomy" id="2585118"/>
    <lineage>
        <taxon>Bacteria</taxon>
        <taxon>Pseudomonadati</taxon>
        <taxon>Bacteroidota</taxon>
        <taxon>Bacteroidia</taxon>
        <taxon>Bacteroidales</taxon>
        <taxon>Rikenellaceae</taxon>
        <taxon>Alistipes</taxon>
    </lineage>
</organism>
<dbReference type="EMBL" id="AP019735">
    <property type="protein sequence ID" value="BBL05336.1"/>
    <property type="molecule type" value="Genomic_DNA"/>
</dbReference>
<dbReference type="Proteomes" id="UP000318946">
    <property type="component" value="Chromosome"/>
</dbReference>
<keyword evidence="3 8" id="KW-0479">Metal-binding</keyword>
<dbReference type="PRINTS" id="PR00113">
    <property type="entry name" value="ALKPHPHTASE"/>
</dbReference>
<keyword evidence="11" id="KW-1185">Reference proteome</keyword>
<dbReference type="Gene3D" id="3.40.720.10">
    <property type="entry name" value="Alkaline Phosphatase, subunit A"/>
    <property type="match status" value="1"/>
</dbReference>
<evidence type="ECO:0000256" key="6">
    <source>
        <dbReference type="ARBA" id="ARBA00022842"/>
    </source>
</evidence>
<dbReference type="OrthoDB" id="9794455at2"/>
<dbReference type="GO" id="GO:0004035">
    <property type="term" value="F:alkaline phosphatase activity"/>
    <property type="evidence" value="ECO:0007669"/>
    <property type="project" value="TreeGrafter"/>
</dbReference>
<sequence>MDDWKRCLGVFAAAVLLLATPADARRVKRGGAKNPVRQAACVAECDTVRNLIYMIGDGMGLAHVTMLQIAEGYDNPVSFMRAENVALIKSYSRNNRVTDSAAAGTALATGHKTNNSMLGVLPDSTAVESMMAKAVRRGMATGLVVTCYLPHATPGAFYAHQVYRRTLEPIAEQLVESGVDVAFGGGKRYFTARRADGTTLVDRLRTKGYRVIDTLAAADTITSGKVIGLFASKHMPYAHKGRGDYLPRAVGKALEILSNDAAERDEGFMLVVEGSMIDYVSHRNDSEGILAEMRDFDRAVRVAMEYVDAHPGTLLVVTADHETGGLTLPSGNADFTKSESGVLYKYGSKSHTAVMVPVYLYGTGAERINGVMENSDLANRLMEILELE</sequence>
<protein>
    <submittedName>
        <fullName evidence="10">Alkaline phosphatase</fullName>
    </submittedName>
</protein>
<dbReference type="SUPFAM" id="SSF53649">
    <property type="entry name" value="Alkaline phosphatase-like"/>
    <property type="match status" value="1"/>
</dbReference>
<feature type="binding site" evidence="8">
    <location>
        <position position="278"/>
    </location>
    <ligand>
        <name>Zn(2+)</name>
        <dbReference type="ChEBI" id="CHEBI:29105"/>
        <label>2</label>
    </ligand>
</feature>
<keyword evidence="6 8" id="KW-0460">Magnesium</keyword>
<keyword evidence="4" id="KW-0378">Hydrolase</keyword>
<reference evidence="11" key="1">
    <citation type="submission" date="2019-06" db="EMBL/GenBank/DDBJ databases">
        <title>Alistipes onderdonkii subsp. vulgaris subsp. nov., Alistipes dispar sp. nov. and Alistipes communis sp. nov., isolated from human faeces, and creation of Alistipes onderdonkii subsp. onderdonkii subsp. nov.</title>
        <authorList>
            <person name="Sakamoto M."/>
            <person name="Ikeyama N."/>
            <person name="Ogata Y."/>
            <person name="Suda W."/>
            <person name="Iino T."/>
            <person name="Hattori M."/>
            <person name="Ohkuma M."/>
        </authorList>
    </citation>
    <scope>NUCLEOTIDE SEQUENCE [LARGE SCALE GENOMIC DNA]</scope>
    <source>
        <strain evidence="11">5CBH24</strain>
    </source>
</reference>
<feature type="binding site" evidence="8">
    <location>
        <position position="320"/>
    </location>
    <ligand>
        <name>Zn(2+)</name>
        <dbReference type="ChEBI" id="CHEBI:29105"/>
        <label>2</label>
    </ligand>
</feature>
<accession>A0A4Y1WYK6</accession>
<comment type="cofactor">
    <cofactor evidence="8">
        <name>Zn(2+)</name>
        <dbReference type="ChEBI" id="CHEBI:29105"/>
    </cofactor>
    <text evidence="8">Binds 2 Zn(2+) ions.</text>
</comment>
<feature type="binding site" evidence="8">
    <location>
        <position position="57"/>
    </location>
    <ligand>
        <name>Mg(2+)</name>
        <dbReference type="ChEBI" id="CHEBI:18420"/>
    </ligand>
</feature>
<feature type="binding site" evidence="8">
    <location>
        <position position="57"/>
    </location>
    <ligand>
        <name>Zn(2+)</name>
        <dbReference type="ChEBI" id="CHEBI:29105"/>
        <label>2</label>
    </ligand>
</feature>
<feature type="binding site" evidence="8">
    <location>
        <position position="151"/>
    </location>
    <ligand>
        <name>Mg(2+)</name>
        <dbReference type="ChEBI" id="CHEBI:18420"/>
    </ligand>
</feature>
<dbReference type="PANTHER" id="PTHR11596">
    <property type="entry name" value="ALKALINE PHOSPHATASE"/>
    <property type="match status" value="1"/>
</dbReference>
<feature type="binding site" evidence="8">
    <location>
        <position position="282"/>
    </location>
    <ligand>
        <name>Zn(2+)</name>
        <dbReference type="ChEBI" id="CHEBI:29105"/>
        <label>2</label>
    </ligand>
</feature>
<feature type="binding site" evidence="8">
    <location>
        <position position="273"/>
    </location>
    <ligand>
        <name>Mg(2+)</name>
        <dbReference type="ChEBI" id="CHEBI:18420"/>
    </ligand>
</feature>
<gene>
    <name evidence="10" type="ORF">A5CBH24_26490</name>
</gene>
<feature type="binding site" evidence="8">
    <location>
        <position position="321"/>
    </location>
    <ligand>
        <name>Zn(2+)</name>
        <dbReference type="ChEBI" id="CHEBI:29105"/>
        <label>2</label>
    </ligand>
</feature>
<evidence type="ECO:0000256" key="3">
    <source>
        <dbReference type="ARBA" id="ARBA00022723"/>
    </source>
</evidence>
<keyword evidence="5 8" id="KW-0862">Zinc</keyword>
<dbReference type="RefSeq" id="WP_141413497.1">
    <property type="nucleotide sequence ID" value="NZ_AP019735.1"/>
</dbReference>
<dbReference type="KEGG" id="acou:A5CBH24_26490"/>
<dbReference type="Pfam" id="PF00245">
    <property type="entry name" value="Alk_phosphatase"/>
    <property type="match status" value="1"/>
</dbReference>
<proteinExistence type="inferred from homology"/>
<dbReference type="SMART" id="SM00098">
    <property type="entry name" value="alkPPc"/>
    <property type="match status" value="1"/>
</dbReference>
<evidence type="ECO:0000313" key="10">
    <source>
        <dbReference type="EMBL" id="BBL05336.1"/>
    </source>
</evidence>
<dbReference type="PROSITE" id="PS00123">
    <property type="entry name" value="ALKALINE_PHOSPHATASE"/>
    <property type="match status" value="1"/>
</dbReference>
<comment type="cofactor">
    <cofactor evidence="8">
        <name>Mg(2+)</name>
        <dbReference type="ChEBI" id="CHEBI:18420"/>
    </cofactor>
    <text evidence="8">Binds 1 Mg(2+) ion.</text>
</comment>
<evidence type="ECO:0000313" key="11">
    <source>
        <dbReference type="Proteomes" id="UP000318946"/>
    </source>
</evidence>
<dbReference type="InterPro" id="IPR017850">
    <property type="entry name" value="Alkaline_phosphatase_core_sf"/>
</dbReference>
<dbReference type="GO" id="GO:0046872">
    <property type="term" value="F:metal ion binding"/>
    <property type="evidence" value="ECO:0007669"/>
    <property type="project" value="UniProtKB-KW"/>
</dbReference>
<keyword evidence="2" id="KW-0597">Phosphoprotein</keyword>